<dbReference type="EMBL" id="LAVV01005253">
    <property type="protein sequence ID" value="KNZ60981.1"/>
    <property type="molecule type" value="Genomic_DNA"/>
</dbReference>
<dbReference type="Gene3D" id="1.20.58.120">
    <property type="entry name" value="BAG domain"/>
    <property type="match status" value="1"/>
</dbReference>
<reference evidence="3 4" key="1">
    <citation type="submission" date="2015-08" db="EMBL/GenBank/DDBJ databases">
        <title>Next Generation Sequencing and Analysis of the Genome of Puccinia sorghi L Schw, the Causal Agent of Maize Common Rust.</title>
        <authorList>
            <person name="Rochi L."/>
            <person name="Burguener G."/>
            <person name="Darino M."/>
            <person name="Turjanski A."/>
            <person name="Kreff E."/>
            <person name="Dieguez M.J."/>
            <person name="Sacco F."/>
        </authorList>
    </citation>
    <scope>NUCLEOTIDE SEQUENCE [LARGE SCALE GENOMIC DNA]</scope>
    <source>
        <strain evidence="3 4">RO10H11247</strain>
    </source>
</reference>
<feature type="compositionally biased region" description="Basic and acidic residues" evidence="1">
    <location>
        <begin position="105"/>
        <end position="118"/>
    </location>
</feature>
<protein>
    <recommendedName>
        <fullName evidence="2">BAG domain-containing protein</fullName>
    </recommendedName>
</protein>
<feature type="domain" description="BAG" evidence="2">
    <location>
        <begin position="242"/>
        <end position="289"/>
    </location>
</feature>
<dbReference type="GO" id="GO:0051087">
    <property type="term" value="F:protein-folding chaperone binding"/>
    <property type="evidence" value="ECO:0007669"/>
    <property type="project" value="InterPro"/>
</dbReference>
<evidence type="ECO:0000313" key="4">
    <source>
        <dbReference type="Proteomes" id="UP000037035"/>
    </source>
</evidence>
<dbReference type="STRING" id="27349.A0A0L6VJM7"/>
<dbReference type="VEuPathDB" id="FungiDB:VP01_1472g10"/>
<evidence type="ECO:0000256" key="1">
    <source>
        <dbReference type="SAM" id="MobiDB-lite"/>
    </source>
</evidence>
<sequence>MATTPSILSISCAKENSTGTHSEINRFVIPVTRRLIDFLNARRTTKARRLAEAKRRHLGHSRAEDSEAKVQVTLPDRTQCVVPISWAKKMQSKYPGILTNSMIRPHPEPSESPVRLDRPLATNDSDHDDSDFYLLDPSQDPSVPVLTSSSPPTHRGSRSSLNSKPPQHSPEELDAAARLIQQQFRTHRSMKHLAELELTFEKLTTGFTYPSLLDLKFLHSPEQVNSATPSSTKLTFNHPVNRTLQAFEEGLAQLQIKADAILSRGNAKVKHWRKQLIKAIEAQLEQLDHFKTEAWIAQRAAHLENLAKIKLQADECEDVEMNDEIMNTDVENVDSRALATPLSSIGEEPQLMKRQEEKDVIIPVTEGGASRSLETLVIPASSSMAANTTTTTPSAPQDMVSSASHDNPDHSSSSSCLVHPSVSSDGNLLCPAIKSSLADLDDILVSPV</sequence>
<keyword evidence="4" id="KW-1185">Reference proteome</keyword>
<dbReference type="OrthoDB" id="2500685at2759"/>
<dbReference type="AlphaFoldDB" id="A0A0L6VJM7"/>
<comment type="caution">
    <text evidence="3">The sequence shown here is derived from an EMBL/GenBank/DDBJ whole genome shotgun (WGS) entry which is preliminary data.</text>
</comment>
<evidence type="ECO:0000313" key="3">
    <source>
        <dbReference type="EMBL" id="KNZ60981.1"/>
    </source>
</evidence>
<dbReference type="SUPFAM" id="SSF63491">
    <property type="entry name" value="BAG domain"/>
    <property type="match status" value="1"/>
</dbReference>
<proteinExistence type="predicted"/>
<accession>A0A0L6VJM7</accession>
<gene>
    <name evidence="3" type="ORF">VP01_1472g10</name>
</gene>
<dbReference type="InterPro" id="IPR003103">
    <property type="entry name" value="BAG_domain"/>
</dbReference>
<dbReference type="Pfam" id="PF02179">
    <property type="entry name" value="BAG"/>
    <property type="match status" value="1"/>
</dbReference>
<organism evidence="3 4">
    <name type="scientific">Puccinia sorghi</name>
    <dbReference type="NCBI Taxonomy" id="27349"/>
    <lineage>
        <taxon>Eukaryota</taxon>
        <taxon>Fungi</taxon>
        <taxon>Dikarya</taxon>
        <taxon>Basidiomycota</taxon>
        <taxon>Pucciniomycotina</taxon>
        <taxon>Pucciniomycetes</taxon>
        <taxon>Pucciniales</taxon>
        <taxon>Pucciniaceae</taxon>
        <taxon>Puccinia</taxon>
    </lineage>
</organism>
<evidence type="ECO:0000259" key="2">
    <source>
        <dbReference type="Pfam" id="PF02179"/>
    </source>
</evidence>
<dbReference type="InterPro" id="IPR036533">
    <property type="entry name" value="BAG_dom_sf"/>
</dbReference>
<feature type="region of interest" description="Disordered" evidence="1">
    <location>
        <begin position="384"/>
        <end position="418"/>
    </location>
</feature>
<feature type="region of interest" description="Disordered" evidence="1">
    <location>
        <begin position="98"/>
        <end position="171"/>
    </location>
</feature>
<name>A0A0L6VJM7_9BASI</name>
<feature type="compositionally biased region" description="Low complexity" evidence="1">
    <location>
        <begin position="141"/>
        <end position="153"/>
    </location>
</feature>
<dbReference type="Proteomes" id="UP000037035">
    <property type="component" value="Unassembled WGS sequence"/>
</dbReference>